<proteinExistence type="predicted"/>
<reference evidence="3" key="1">
    <citation type="submission" date="2019-10" db="EMBL/GenBank/DDBJ databases">
        <authorList>
            <person name="Nor Muhammad N."/>
        </authorList>
    </citation>
    <scope>NUCLEOTIDE SEQUENCE</scope>
</reference>
<evidence type="ECO:0000256" key="1">
    <source>
        <dbReference type="SAM" id="MobiDB-lite"/>
    </source>
</evidence>
<sequence>MVKTTTVNVLQHQHNDPSPDCEPSFADVVHLLTTRPPITDLNKTWDLSSRISSYLALFAYSFAHPKQFALWANDAWTFSETIAGPAYAGAPRREGANAATSKVVFAFCVARLFLFAPRGPEVRAREPLRSVPVRGRPVDGIDLKVVINRWGMQNCYIIDAKRTRPNLWRRPVEKLSALAISVLLADGHKVIGVVELPSKPLQIARECRASLVRLRDQAWLHFTVIAPRVLGQVIKRLATATFNITVYGPRFLWFFVGCSPYILFHAVEVVCLVLLAFGTVVVHDLEDLGCIVQDFLAPHASTVLDMVQAWLAAVLEVAFLTDDEIRRCMMQRVDCKVSNEAEEWSRDCDEVDGCQYA</sequence>
<accession>A0A5K1K2E3</accession>
<gene>
    <name evidence="3" type="primary">G4NE79</name>
</gene>
<feature type="transmembrane region" description="Helical" evidence="2">
    <location>
        <begin position="297"/>
        <end position="320"/>
    </location>
</feature>
<keyword evidence="3" id="KW-0012">Acyltransferase</keyword>
<name>A0A5K1K2E3_9APHY</name>
<feature type="transmembrane region" description="Helical" evidence="2">
    <location>
        <begin position="251"/>
        <end position="277"/>
    </location>
</feature>
<feature type="region of interest" description="Disordered" evidence="1">
    <location>
        <begin position="1"/>
        <end position="20"/>
    </location>
</feature>
<evidence type="ECO:0000313" key="3">
    <source>
        <dbReference type="EMBL" id="VWO99613.1"/>
    </source>
</evidence>
<evidence type="ECO:0000256" key="2">
    <source>
        <dbReference type="SAM" id="Phobius"/>
    </source>
</evidence>
<dbReference type="AlphaFoldDB" id="A0A5K1K2E3"/>
<dbReference type="EMBL" id="LR727773">
    <property type="protein sequence ID" value="VWO99613.1"/>
    <property type="molecule type" value="Genomic_DNA"/>
</dbReference>
<dbReference type="GO" id="GO:0061630">
    <property type="term" value="F:ubiquitin protein ligase activity"/>
    <property type="evidence" value="ECO:0007669"/>
    <property type="project" value="UniProtKB-EC"/>
</dbReference>
<keyword evidence="3" id="KW-0808">Transferase</keyword>
<keyword evidence="2" id="KW-1133">Transmembrane helix</keyword>
<keyword evidence="2" id="KW-0812">Transmembrane</keyword>
<dbReference type="EC" id="2.3.2.27" evidence="3"/>
<keyword evidence="2" id="KW-0472">Membrane</keyword>
<feature type="compositionally biased region" description="Polar residues" evidence="1">
    <location>
        <begin position="1"/>
        <end position="12"/>
    </location>
</feature>
<protein>
    <submittedName>
        <fullName evidence="3">E3 ubiquitin protein ligase (EC)</fullName>
        <ecNumber evidence="3">2.3.2.27</ecNumber>
    </submittedName>
</protein>
<organism evidence="3">
    <name type="scientific">Ganoderma boninense</name>
    <dbReference type="NCBI Taxonomy" id="34458"/>
    <lineage>
        <taxon>Eukaryota</taxon>
        <taxon>Fungi</taxon>
        <taxon>Dikarya</taxon>
        <taxon>Basidiomycota</taxon>
        <taxon>Agaricomycotina</taxon>
        <taxon>Agaricomycetes</taxon>
        <taxon>Polyporales</taxon>
        <taxon>Polyporaceae</taxon>
        <taxon>Ganoderma</taxon>
    </lineage>
</organism>